<dbReference type="Proteomes" id="UP000306113">
    <property type="component" value="Unassembled WGS sequence"/>
</dbReference>
<reference evidence="1 2" key="1">
    <citation type="submission" date="2019-04" db="EMBL/GenBank/DDBJ databases">
        <title>Draft genome sequence of Youngimonas vesicularis.</title>
        <authorList>
            <person name="Hameed A."/>
        </authorList>
    </citation>
    <scope>NUCLEOTIDE SEQUENCE [LARGE SCALE GENOMIC DNA]</scope>
    <source>
        <strain evidence="1 2">CC-AMW-E</strain>
    </source>
</reference>
<dbReference type="InterPro" id="IPR027417">
    <property type="entry name" value="P-loop_NTPase"/>
</dbReference>
<protein>
    <submittedName>
        <fullName evidence="1">Sulfotransferase family protein</fullName>
    </submittedName>
</protein>
<proteinExistence type="predicted"/>
<comment type="caution">
    <text evidence="1">The sequence shown here is derived from an EMBL/GenBank/DDBJ whole genome shotgun (WGS) entry which is preliminary data.</text>
</comment>
<gene>
    <name evidence="1" type="ORF">E7681_03555</name>
</gene>
<dbReference type="RefSeq" id="WP_136337874.1">
    <property type="nucleotide sequence ID" value="NZ_SSMD01000001.1"/>
</dbReference>
<dbReference type="GO" id="GO:0016740">
    <property type="term" value="F:transferase activity"/>
    <property type="evidence" value="ECO:0007669"/>
    <property type="project" value="UniProtKB-KW"/>
</dbReference>
<organism evidence="1 2">
    <name type="scientific">Thalassobius vesicularis</name>
    <dbReference type="NCBI Taxonomy" id="1294297"/>
    <lineage>
        <taxon>Bacteria</taxon>
        <taxon>Pseudomonadati</taxon>
        <taxon>Pseudomonadota</taxon>
        <taxon>Alphaproteobacteria</taxon>
        <taxon>Rhodobacterales</taxon>
        <taxon>Roseobacteraceae</taxon>
        <taxon>Thalassovita</taxon>
    </lineage>
</organism>
<dbReference type="EMBL" id="SSMD01000001">
    <property type="protein sequence ID" value="THD76930.1"/>
    <property type="molecule type" value="Genomic_DNA"/>
</dbReference>
<dbReference type="SUPFAM" id="SSF52540">
    <property type="entry name" value="P-loop containing nucleoside triphosphate hydrolases"/>
    <property type="match status" value="1"/>
</dbReference>
<dbReference type="Gene3D" id="3.40.50.300">
    <property type="entry name" value="P-loop containing nucleotide triphosphate hydrolases"/>
    <property type="match status" value="1"/>
</dbReference>
<sequence>MRKTLFLHIGHFKTGTTALQVFLSNNTRFLAKHDIAYAQTQLHLAKHSALAFCLYRAAGVSTLMHGYKRPETPQELWGALFDEVRKSRQSRIIVSSEELMRLGAHPQAANILKDIVSRAPRDIDIRVIAYLRAPDSHLRSWYNQLVKMGVKTPAFNDAACRTIEPIHTDYALALKPWLDIFGPDAVILRPYDEASRENLSLYHDFLGLFGTELPSRGVTLPVADPNPRMDDRMLEMARMMHNAGMPRDVVTWTLERSQKFYVDECADTLPTTEADFDALRQTVLSGLERLQDLPGNGLNLQAYAARLPQREDTSEAEGWRLAGLLLNELHFLRQRMTKENAEINARLRALETALNMGDPSGK</sequence>
<dbReference type="AlphaFoldDB" id="A0A4S3ME15"/>
<keyword evidence="2" id="KW-1185">Reference proteome</keyword>
<name>A0A4S3ME15_9RHOB</name>
<evidence type="ECO:0000313" key="1">
    <source>
        <dbReference type="EMBL" id="THD76930.1"/>
    </source>
</evidence>
<evidence type="ECO:0000313" key="2">
    <source>
        <dbReference type="Proteomes" id="UP000306113"/>
    </source>
</evidence>
<keyword evidence="1" id="KW-0808">Transferase</keyword>
<accession>A0A4S3ME15</accession>
<dbReference type="OrthoDB" id="547419at2"/>